<evidence type="ECO:0000313" key="3">
    <source>
        <dbReference type="Proteomes" id="UP000006882"/>
    </source>
</evidence>
<accession>A0A251QUY3</accession>
<evidence type="ECO:0000313" key="2">
    <source>
        <dbReference type="EMBL" id="ONI27533.1"/>
    </source>
</evidence>
<reference evidence="2 3" key="1">
    <citation type="journal article" date="2013" name="Nat. Genet.">
        <title>The high-quality draft genome of peach (Prunus persica) identifies unique patterns of genetic diversity, domestication and genome evolution.</title>
        <authorList>
            <consortium name="International Peach Genome Initiative"/>
            <person name="Verde I."/>
            <person name="Abbott A.G."/>
            <person name="Scalabrin S."/>
            <person name="Jung S."/>
            <person name="Shu S."/>
            <person name="Marroni F."/>
            <person name="Zhebentyayeva T."/>
            <person name="Dettori M.T."/>
            <person name="Grimwood J."/>
            <person name="Cattonaro F."/>
            <person name="Zuccolo A."/>
            <person name="Rossini L."/>
            <person name="Jenkins J."/>
            <person name="Vendramin E."/>
            <person name="Meisel L.A."/>
            <person name="Decroocq V."/>
            <person name="Sosinski B."/>
            <person name="Prochnik S."/>
            <person name="Mitros T."/>
            <person name="Policriti A."/>
            <person name="Cipriani G."/>
            <person name="Dondini L."/>
            <person name="Ficklin S."/>
            <person name="Goodstein D.M."/>
            <person name="Xuan P."/>
            <person name="Del Fabbro C."/>
            <person name="Aramini V."/>
            <person name="Copetti D."/>
            <person name="Gonzalez S."/>
            <person name="Horner D.S."/>
            <person name="Falchi R."/>
            <person name="Lucas S."/>
            <person name="Mica E."/>
            <person name="Maldonado J."/>
            <person name="Lazzari B."/>
            <person name="Bielenberg D."/>
            <person name="Pirona R."/>
            <person name="Miculan M."/>
            <person name="Barakat A."/>
            <person name="Testolin R."/>
            <person name="Stella A."/>
            <person name="Tartarini S."/>
            <person name="Tonutti P."/>
            <person name="Arus P."/>
            <person name="Orellana A."/>
            <person name="Wells C."/>
            <person name="Main D."/>
            <person name="Vizzotto G."/>
            <person name="Silva H."/>
            <person name="Salamini F."/>
            <person name="Schmutz J."/>
            <person name="Morgante M."/>
            <person name="Rokhsar D.S."/>
        </authorList>
    </citation>
    <scope>NUCLEOTIDE SEQUENCE [LARGE SCALE GENOMIC DNA]</scope>
    <source>
        <strain evidence="3">cv. Nemared</strain>
    </source>
</reference>
<name>A0A251QUY3_PRUPE</name>
<feature type="domain" description="Transposase-associated" evidence="1">
    <location>
        <begin position="14"/>
        <end position="61"/>
    </location>
</feature>
<evidence type="ECO:0000259" key="1">
    <source>
        <dbReference type="Pfam" id="PF13963"/>
    </source>
</evidence>
<dbReference type="EMBL" id="CM007651">
    <property type="protein sequence ID" value="ONI27533.1"/>
    <property type="molecule type" value="Genomic_DNA"/>
</dbReference>
<keyword evidence="3" id="KW-1185">Reference proteome</keyword>
<sequence>MGLIHSLMLQDTMHANSMNETLCPCKNCQNLFWHSLEVVNYVHLLKFGMSVTYDIWVYHGEYMTGRGLIPPVQVRTNEVNSNLSNMFDDVFHRTDGDKELMEQ</sequence>
<dbReference type="Pfam" id="PF13963">
    <property type="entry name" value="Transpos_assoc"/>
    <property type="match status" value="1"/>
</dbReference>
<protein>
    <recommendedName>
        <fullName evidence="1">Transposase-associated domain-containing protein</fullName>
    </recommendedName>
</protein>
<organism evidence="2 3">
    <name type="scientific">Prunus persica</name>
    <name type="common">Peach</name>
    <name type="synonym">Amygdalus persica</name>
    <dbReference type="NCBI Taxonomy" id="3760"/>
    <lineage>
        <taxon>Eukaryota</taxon>
        <taxon>Viridiplantae</taxon>
        <taxon>Streptophyta</taxon>
        <taxon>Embryophyta</taxon>
        <taxon>Tracheophyta</taxon>
        <taxon>Spermatophyta</taxon>
        <taxon>Magnoliopsida</taxon>
        <taxon>eudicotyledons</taxon>
        <taxon>Gunneridae</taxon>
        <taxon>Pentapetalae</taxon>
        <taxon>rosids</taxon>
        <taxon>fabids</taxon>
        <taxon>Rosales</taxon>
        <taxon>Rosaceae</taxon>
        <taxon>Amygdaloideae</taxon>
        <taxon>Amygdaleae</taxon>
        <taxon>Prunus</taxon>
    </lineage>
</organism>
<proteinExistence type="predicted"/>
<dbReference type="Gramene" id="ONI27533">
    <property type="protein sequence ID" value="ONI27533"/>
    <property type="gene ID" value="PRUPE_1G092800"/>
</dbReference>
<dbReference type="Proteomes" id="UP000006882">
    <property type="component" value="Chromosome G1"/>
</dbReference>
<dbReference type="AlphaFoldDB" id="A0A251QUY3"/>
<dbReference type="InterPro" id="IPR029480">
    <property type="entry name" value="Transpos_assoc"/>
</dbReference>
<gene>
    <name evidence="2" type="ORF">PRUPE_1G092800</name>
</gene>